<proteinExistence type="predicted"/>
<accession>A0A914Y1G3</accession>
<dbReference type="Proteomes" id="UP000887577">
    <property type="component" value="Unplaced"/>
</dbReference>
<dbReference type="AlphaFoldDB" id="A0A914Y1G3"/>
<dbReference type="WBParaSite" id="PSU_v2.g12626.t1">
    <property type="protein sequence ID" value="PSU_v2.g12626.t1"/>
    <property type="gene ID" value="PSU_v2.g12626"/>
</dbReference>
<keyword evidence="2" id="KW-1185">Reference proteome</keyword>
<feature type="compositionally biased region" description="Basic and acidic residues" evidence="1">
    <location>
        <begin position="55"/>
        <end position="72"/>
    </location>
</feature>
<reference evidence="3" key="1">
    <citation type="submission" date="2022-11" db="UniProtKB">
        <authorList>
            <consortium name="WormBaseParasite"/>
        </authorList>
    </citation>
    <scope>IDENTIFICATION</scope>
</reference>
<organism evidence="2 3">
    <name type="scientific">Panagrolaimus superbus</name>
    <dbReference type="NCBI Taxonomy" id="310955"/>
    <lineage>
        <taxon>Eukaryota</taxon>
        <taxon>Metazoa</taxon>
        <taxon>Ecdysozoa</taxon>
        <taxon>Nematoda</taxon>
        <taxon>Chromadorea</taxon>
        <taxon>Rhabditida</taxon>
        <taxon>Tylenchina</taxon>
        <taxon>Panagrolaimomorpha</taxon>
        <taxon>Panagrolaimoidea</taxon>
        <taxon>Panagrolaimidae</taxon>
        <taxon>Panagrolaimus</taxon>
    </lineage>
</organism>
<protein>
    <submittedName>
        <fullName evidence="3">Uncharacterized protein</fullName>
    </submittedName>
</protein>
<feature type="region of interest" description="Disordered" evidence="1">
    <location>
        <begin position="41"/>
        <end position="90"/>
    </location>
</feature>
<feature type="compositionally biased region" description="Basic residues" evidence="1">
    <location>
        <begin position="73"/>
        <end position="83"/>
    </location>
</feature>
<evidence type="ECO:0000313" key="2">
    <source>
        <dbReference type="Proteomes" id="UP000887577"/>
    </source>
</evidence>
<name>A0A914Y1G3_9BILA</name>
<sequence>MRRQMPIVQKEFTVKERAKLPYPINAIEEAFKMNPECFKNTSLLNSNSGMEDDETQKTTHASDKRAKKESGAGKKKKAKKHHSKIESFKF</sequence>
<evidence type="ECO:0000313" key="3">
    <source>
        <dbReference type="WBParaSite" id="PSU_v2.g12626.t1"/>
    </source>
</evidence>
<evidence type="ECO:0000256" key="1">
    <source>
        <dbReference type="SAM" id="MobiDB-lite"/>
    </source>
</evidence>